<organism evidence="2 3">
    <name type="scientific">Streptomyces himalayensis subsp. himalayensis</name>
    <dbReference type="NCBI Taxonomy" id="2756131"/>
    <lineage>
        <taxon>Bacteria</taxon>
        <taxon>Bacillati</taxon>
        <taxon>Actinomycetota</taxon>
        <taxon>Actinomycetes</taxon>
        <taxon>Kitasatosporales</taxon>
        <taxon>Streptomycetaceae</taxon>
        <taxon>Streptomyces</taxon>
        <taxon>Streptomyces himalayensis</taxon>
    </lineage>
</organism>
<accession>A0A7W0DIB4</accession>
<dbReference type="SMART" id="SM00671">
    <property type="entry name" value="SEL1"/>
    <property type="match status" value="5"/>
</dbReference>
<dbReference type="RefSeq" id="WP_181656239.1">
    <property type="nucleotide sequence ID" value="NZ_JACEHE010000002.1"/>
</dbReference>
<evidence type="ECO:0000313" key="3">
    <source>
        <dbReference type="Proteomes" id="UP000545761"/>
    </source>
</evidence>
<name>A0A7W0DIB4_9ACTN</name>
<dbReference type="InterPro" id="IPR011990">
    <property type="entry name" value="TPR-like_helical_dom_sf"/>
</dbReference>
<protein>
    <submittedName>
        <fullName evidence="2">Sel1 repeat family protein</fullName>
    </submittedName>
</protein>
<gene>
    <name evidence="2" type="ORF">H1D24_05615</name>
</gene>
<dbReference type="InterPro" id="IPR019734">
    <property type="entry name" value="TPR_rpt"/>
</dbReference>
<dbReference type="SMART" id="SM00028">
    <property type="entry name" value="TPR"/>
    <property type="match status" value="3"/>
</dbReference>
<dbReference type="AlphaFoldDB" id="A0A7W0DIB4"/>
<dbReference type="PANTHER" id="PTHR11102">
    <property type="entry name" value="SEL-1-LIKE PROTEIN"/>
    <property type="match status" value="1"/>
</dbReference>
<comment type="caution">
    <text evidence="2">The sequence shown here is derived from an EMBL/GenBank/DDBJ whole genome shotgun (WGS) entry which is preliminary data.</text>
</comment>
<reference evidence="2 3" key="1">
    <citation type="submission" date="2020-07" db="EMBL/GenBank/DDBJ databases">
        <title>Streptomyces isolated from Indian soil.</title>
        <authorList>
            <person name="Mandal S."/>
            <person name="Maiti P.K."/>
        </authorList>
    </citation>
    <scope>NUCLEOTIDE SEQUENCE [LARGE SCALE GENOMIC DNA]</scope>
    <source>
        <strain evidence="2 3">PSKA28</strain>
    </source>
</reference>
<proteinExistence type="predicted"/>
<evidence type="ECO:0000256" key="1">
    <source>
        <dbReference type="SAM" id="MobiDB-lite"/>
    </source>
</evidence>
<dbReference type="PANTHER" id="PTHR11102:SF160">
    <property type="entry name" value="ERAD-ASSOCIATED E3 UBIQUITIN-PROTEIN LIGASE COMPONENT HRD3"/>
    <property type="match status" value="1"/>
</dbReference>
<dbReference type="Proteomes" id="UP000545761">
    <property type="component" value="Unassembled WGS sequence"/>
</dbReference>
<dbReference type="EMBL" id="JACEHE010000002">
    <property type="protein sequence ID" value="MBA2945315.1"/>
    <property type="molecule type" value="Genomic_DNA"/>
</dbReference>
<evidence type="ECO:0000313" key="2">
    <source>
        <dbReference type="EMBL" id="MBA2945315.1"/>
    </source>
</evidence>
<dbReference type="Gene3D" id="1.25.40.10">
    <property type="entry name" value="Tetratricopeptide repeat domain"/>
    <property type="match status" value="3"/>
</dbReference>
<dbReference type="SUPFAM" id="SSF81901">
    <property type="entry name" value="HCP-like"/>
    <property type="match status" value="3"/>
</dbReference>
<dbReference type="InterPro" id="IPR050767">
    <property type="entry name" value="Sel1_AlgK"/>
</dbReference>
<feature type="region of interest" description="Disordered" evidence="1">
    <location>
        <begin position="1060"/>
        <end position="1080"/>
    </location>
</feature>
<sequence length="1080" mass="119024">MSRDEGTNPTRRGRHVARAHVPPGPLRELKDLLYEAYVEAGEPTLDEIVKGIRLDFGLSRKAARDTVRRCISSPDLPAQQLVAVSVITVLARLAAWDVQDMKRRVLDLWVRARMLRPPGRPIAEFSDPFLLEVHRPIEVGEEEGGAGLPVLPPYVERPHDARLRAIVGEAAAGQSRTAVLVGGSSTGKTRACWEALHLLPEEWRLWTAENPSRALEELDSVVPRTVIWWDETQKPCLSTAADPAAEEFADRLRQLLHDPVRAPVLVLGTMWEATWSALTTEPAEWNQDRHKRARALLTSCVAIHVPPAFTSEQDLAVLRERASEDPRLARALADAQDGEVTQYLAGTPVLVARYRGAPPEAKALIDAAMDIRRLGHGLALPLPLLEAAAATYLSPRQWQRLARCPDWLQRALEHAEADCCGVPGPLTPVPPLPGEPRPAVPSYRLADFLEQLGRRERDTKPTPARLWDVLVGFAAREELPALARSAEDRGLLRTAMRLYSAAALAGDSRAYCAAGRLLKRADRVDEAFAWFKRAVAAGDALALLPVGEMLIEAGRDDELRELLISALRSDDELVREFAARDLTDVGESHYWNNRHETAVEWLRPAADADHAAARWHLAHVARESGAVEQAIEGYQGIAERGSAFASDATSRAIALLKEKGRTQEALAWVCRLAESGDHAAMSLAAGTLEAEGQVEESLRWYAAAARAETHFSLKQAVWAFLRADRAEEALALMEDCASAGATHVLPFAAGVLWHELSRAEEALALYERSARLGNTYAMGCAAANLLKAGRIEEALTWYERAAKARDWKVMSDAGARLWEAGRREAALSWFRRAALAGHEDALTEGASRLWATGDAEAARAWWLSHAESGNPRAMKITADVLRDAGRIEEALAWYERAVEAGNTHALRSAGGMLRQAGRVEEALAWYQRAAAAGDEVSLQRVVRLLRRTGRAQAAIDWLRQLEQEGHDSARFHLWNVLEATSSQEGLPALQKRAKEGDTRAARAAVRLLEAASRYEEALALCQGGQLTASLEEWQRALRLLERTGRKGEALRLRRYGWEPDGTVARPWDAPSPQVTSESRS</sequence>
<dbReference type="InterPro" id="IPR006597">
    <property type="entry name" value="Sel1-like"/>
</dbReference>